<accession>A0A7J9JGN2</accession>
<dbReference type="AlphaFoldDB" id="A0A7J9JGN2"/>
<reference evidence="1 2" key="1">
    <citation type="journal article" date="2019" name="Genome Biol. Evol.">
        <title>Insights into the evolution of the New World diploid cottons (Gossypium, subgenus Houzingenia) based on genome sequencing.</title>
        <authorList>
            <person name="Grover C.E."/>
            <person name="Arick M.A. 2nd"/>
            <person name="Thrash A."/>
            <person name="Conover J.L."/>
            <person name="Sanders W.S."/>
            <person name="Peterson D.G."/>
            <person name="Frelichowski J.E."/>
            <person name="Scheffler J.A."/>
            <person name="Scheffler B.E."/>
            <person name="Wendel J.F."/>
        </authorList>
    </citation>
    <scope>NUCLEOTIDE SEQUENCE [LARGE SCALE GENOMIC DNA]</scope>
    <source>
        <strain evidence="1">6</strain>
        <tissue evidence="1">Leaf</tissue>
    </source>
</reference>
<name>A0A7J9JGN2_9ROSI</name>
<gene>
    <name evidence="1" type="ORF">Goarm_005995</name>
</gene>
<organism evidence="1 2">
    <name type="scientific">Gossypium armourianum</name>
    <dbReference type="NCBI Taxonomy" id="34283"/>
    <lineage>
        <taxon>Eukaryota</taxon>
        <taxon>Viridiplantae</taxon>
        <taxon>Streptophyta</taxon>
        <taxon>Embryophyta</taxon>
        <taxon>Tracheophyta</taxon>
        <taxon>Spermatophyta</taxon>
        <taxon>Magnoliopsida</taxon>
        <taxon>eudicotyledons</taxon>
        <taxon>Gunneridae</taxon>
        <taxon>Pentapetalae</taxon>
        <taxon>rosids</taxon>
        <taxon>malvids</taxon>
        <taxon>Malvales</taxon>
        <taxon>Malvaceae</taxon>
        <taxon>Malvoideae</taxon>
        <taxon>Gossypium</taxon>
    </lineage>
</organism>
<sequence length="34" mass="4282">MLLMAWGKCRRFWENFTQMKRLKIMGLSFQMRKD</sequence>
<comment type="caution">
    <text evidence="1">The sequence shown here is derived from an EMBL/GenBank/DDBJ whole genome shotgun (WGS) entry which is preliminary data.</text>
</comment>
<dbReference type="EMBL" id="JABFAE010000008">
    <property type="protein sequence ID" value="MBA0833560.1"/>
    <property type="molecule type" value="Genomic_DNA"/>
</dbReference>
<protein>
    <submittedName>
        <fullName evidence="1">Uncharacterized protein</fullName>
    </submittedName>
</protein>
<evidence type="ECO:0000313" key="2">
    <source>
        <dbReference type="Proteomes" id="UP000593575"/>
    </source>
</evidence>
<evidence type="ECO:0000313" key="1">
    <source>
        <dbReference type="EMBL" id="MBA0833560.1"/>
    </source>
</evidence>
<dbReference type="Proteomes" id="UP000593575">
    <property type="component" value="Unassembled WGS sequence"/>
</dbReference>
<proteinExistence type="predicted"/>
<keyword evidence="2" id="KW-1185">Reference proteome</keyword>